<dbReference type="EMBL" id="JAUCMV010000003">
    <property type="protein sequence ID" value="KAK0409643.1"/>
    <property type="molecule type" value="Genomic_DNA"/>
</dbReference>
<comment type="caution">
    <text evidence="2">The sequence shown here is derived from an EMBL/GenBank/DDBJ whole genome shotgun (WGS) entry which is preliminary data.</text>
</comment>
<dbReference type="PANTHER" id="PTHR13378:SF1">
    <property type="entry name" value="RAGULATOR COMPLEX PROTEIN LAMTOR3"/>
    <property type="match status" value="1"/>
</dbReference>
<evidence type="ECO:0000256" key="1">
    <source>
        <dbReference type="ARBA" id="ARBA00005356"/>
    </source>
</evidence>
<dbReference type="GO" id="GO:0071230">
    <property type="term" value="P:cellular response to amino acid stimulus"/>
    <property type="evidence" value="ECO:0007669"/>
    <property type="project" value="TreeGrafter"/>
</dbReference>
<reference evidence="2" key="1">
    <citation type="submission" date="2023-06" db="EMBL/GenBank/DDBJ databases">
        <title>Genomic analysis of the entomopathogenic nematode Steinernema hermaphroditum.</title>
        <authorList>
            <person name="Schwarz E.M."/>
            <person name="Heppert J.K."/>
            <person name="Baniya A."/>
            <person name="Schwartz H.T."/>
            <person name="Tan C.-H."/>
            <person name="Antoshechkin I."/>
            <person name="Sternberg P.W."/>
            <person name="Goodrich-Blair H."/>
            <person name="Dillman A.R."/>
        </authorList>
    </citation>
    <scope>NUCLEOTIDE SEQUENCE</scope>
    <source>
        <strain evidence="2">PS9179</strain>
        <tissue evidence="2">Whole animal</tissue>
    </source>
</reference>
<comment type="similarity">
    <text evidence="1">Belongs to the LAMTOR3 family.</text>
</comment>
<dbReference type="Proteomes" id="UP001175271">
    <property type="component" value="Unassembled WGS sequence"/>
</dbReference>
<name>A0AA39HPF4_9BILA</name>
<keyword evidence="4" id="KW-1185">Reference proteome</keyword>
<dbReference type="InterPro" id="IPR015019">
    <property type="entry name" value="LAMTOR3"/>
</dbReference>
<evidence type="ECO:0000313" key="2">
    <source>
        <dbReference type="EMBL" id="KAK0409642.1"/>
    </source>
</evidence>
<dbReference type="GO" id="GO:0032008">
    <property type="term" value="P:positive regulation of TOR signaling"/>
    <property type="evidence" value="ECO:0007669"/>
    <property type="project" value="TreeGrafter"/>
</dbReference>
<dbReference type="AlphaFoldDB" id="A0AA39HPF4"/>
<accession>A0AA39HPF4</accession>
<evidence type="ECO:0000313" key="4">
    <source>
        <dbReference type="Proteomes" id="UP001175271"/>
    </source>
</evidence>
<organism evidence="2 4">
    <name type="scientific">Steinernema hermaphroditum</name>
    <dbReference type="NCBI Taxonomy" id="289476"/>
    <lineage>
        <taxon>Eukaryota</taxon>
        <taxon>Metazoa</taxon>
        <taxon>Ecdysozoa</taxon>
        <taxon>Nematoda</taxon>
        <taxon>Chromadorea</taxon>
        <taxon>Rhabditida</taxon>
        <taxon>Tylenchina</taxon>
        <taxon>Panagrolaimomorpha</taxon>
        <taxon>Strongyloidoidea</taxon>
        <taxon>Steinernematidae</taxon>
        <taxon>Steinernema</taxon>
    </lineage>
</organism>
<protein>
    <submittedName>
        <fullName evidence="2">Uncharacterized protein</fullName>
    </submittedName>
</protein>
<evidence type="ECO:0000313" key="3">
    <source>
        <dbReference type="EMBL" id="KAK0409643.1"/>
    </source>
</evidence>
<dbReference type="SMART" id="SM01278">
    <property type="entry name" value="MAPKK1_Int"/>
    <property type="match status" value="1"/>
</dbReference>
<sequence length="129" mass="14108">MAADTLVVPTLQTILNSSSDIASIFITDMKGIQVAAVGEDHRNKTQMYNAFKVSVDQSDKIGIGRQKCAVYGYSSSQIVMISMEHLIVFIVARANANTGMLMEMRTQLQPVAEALLNAIPSLRDVQMDD</sequence>
<dbReference type="Gene3D" id="3.30.450.30">
    <property type="entry name" value="Dynein light chain 2a, cytoplasmic"/>
    <property type="match status" value="1"/>
</dbReference>
<dbReference type="EMBL" id="JAUCMV010000003">
    <property type="protein sequence ID" value="KAK0409642.1"/>
    <property type="molecule type" value="Genomic_DNA"/>
</dbReference>
<gene>
    <name evidence="2" type="ORF">QR680_004670</name>
    <name evidence="3" type="ORF">QR680_004671</name>
</gene>
<dbReference type="SUPFAM" id="SSF103196">
    <property type="entry name" value="Roadblock/LC7 domain"/>
    <property type="match status" value="1"/>
</dbReference>
<proteinExistence type="inferred from homology"/>
<dbReference type="PANTHER" id="PTHR13378">
    <property type="entry name" value="REGULATOR COMPLEX PROTEIN LAMTOR3"/>
    <property type="match status" value="1"/>
</dbReference>
<dbReference type="GO" id="GO:0071986">
    <property type="term" value="C:Ragulator complex"/>
    <property type="evidence" value="ECO:0007669"/>
    <property type="project" value="TreeGrafter"/>
</dbReference>
<dbReference type="Pfam" id="PF08923">
    <property type="entry name" value="MAPKK1_Int"/>
    <property type="match status" value="1"/>
</dbReference>